<sequence length="82" mass="9141">MIDDQYARQLISDSPNNAVCFDRWPFDKSYITGGTVGAYHNHPTLLNILALGGHVRSEMTANTEKIAGSRITKARMDLFDGR</sequence>
<evidence type="ECO:0000313" key="1">
    <source>
        <dbReference type="EMBL" id="MPM70160.1"/>
    </source>
</evidence>
<organism evidence="1">
    <name type="scientific">bioreactor metagenome</name>
    <dbReference type="NCBI Taxonomy" id="1076179"/>
    <lineage>
        <taxon>unclassified sequences</taxon>
        <taxon>metagenomes</taxon>
        <taxon>ecological metagenomes</taxon>
    </lineage>
</organism>
<gene>
    <name evidence="1" type="ORF">SDC9_117113</name>
</gene>
<name>A0A645BXE8_9ZZZZ</name>
<comment type="caution">
    <text evidence="1">The sequence shown here is derived from an EMBL/GenBank/DDBJ whole genome shotgun (WGS) entry which is preliminary data.</text>
</comment>
<reference evidence="1" key="1">
    <citation type="submission" date="2019-08" db="EMBL/GenBank/DDBJ databases">
        <authorList>
            <person name="Kucharzyk K."/>
            <person name="Murdoch R.W."/>
            <person name="Higgins S."/>
            <person name="Loffler F."/>
        </authorList>
    </citation>
    <scope>NUCLEOTIDE SEQUENCE</scope>
</reference>
<dbReference type="AlphaFoldDB" id="A0A645BXE8"/>
<accession>A0A645BXE8</accession>
<dbReference type="EMBL" id="VSSQ01023314">
    <property type="protein sequence ID" value="MPM70160.1"/>
    <property type="molecule type" value="Genomic_DNA"/>
</dbReference>
<protein>
    <submittedName>
        <fullName evidence="1">Uncharacterized protein</fullName>
    </submittedName>
</protein>
<proteinExistence type="predicted"/>